<evidence type="ECO:0000313" key="2">
    <source>
        <dbReference type="Proteomes" id="UP001055115"/>
    </source>
</evidence>
<proteinExistence type="predicted"/>
<dbReference type="Proteomes" id="UP001055115">
    <property type="component" value="Unassembled WGS sequence"/>
</dbReference>
<sequence length="81" mass="8939">MQKEVMYAFDKNLRFDDGEEWKEVTAFVLIKRIVTIMNAVGFVGMISGKHLTHSMVGIRGFDQLFTPSSSGALVSMPGVNG</sequence>
<protein>
    <submittedName>
        <fullName evidence="1">Uncharacterized protein</fullName>
    </submittedName>
</protein>
<name>A0AA37UJT3_9PEZI</name>
<dbReference type="RefSeq" id="XP_049131086.1">
    <property type="nucleotide sequence ID" value="XM_049275129.1"/>
</dbReference>
<gene>
    <name evidence="1" type="ORF">ColSpa_08917</name>
</gene>
<dbReference type="EMBL" id="BQXU01000025">
    <property type="protein sequence ID" value="GKT48736.1"/>
    <property type="molecule type" value="Genomic_DNA"/>
</dbReference>
<dbReference type="GeneID" id="73329719"/>
<keyword evidence="2" id="KW-1185">Reference proteome</keyword>
<comment type="caution">
    <text evidence="1">The sequence shown here is derived from an EMBL/GenBank/DDBJ whole genome shotgun (WGS) entry which is preliminary data.</text>
</comment>
<accession>A0AA37UJT3</accession>
<organism evidence="1 2">
    <name type="scientific">Colletotrichum spaethianum</name>
    <dbReference type="NCBI Taxonomy" id="700344"/>
    <lineage>
        <taxon>Eukaryota</taxon>
        <taxon>Fungi</taxon>
        <taxon>Dikarya</taxon>
        <taxon>Ascomycota</taxon>
        <taxon>Pezizomycotina</taxon>
        <taxon>Sordariomycetes</taxon>
        <taxon>Hypocreomycetidae</taxon>
        <taxon>Glomerellales</taxon>
        <taxon>Glomerellaceae</taxon>
        <taxon>Colletotrichum</taxon>
        <taxon>Colletotrichum spaethianum species complex</taxon>
    </lineage>
</organism>
<evidence type="ECO:0000313" key="1">
    <source>
        <dbReference type="EMBL" id="GKT48736.1"/>
    </source>
</evidence>
<reference evidence="1 2" key="1">
    <citation type="submission" date="2022-03" db="EMBL/GenBank/DDBJ databases">
        <title>Genome data of Colletotrichum spp.</title>
        <authorList>
            <person name="Utami Y.D."/>
            <person name="Hiruma K."/>
        </authorList>
    </citation>
    <scope>NUCLEOTIDE SEQUENCE [LARGE SCALE GENOMIC DNA]</scope>
    <source>
        <strain evidence="1 2">MAFF 239500</strain>
    </source>
</reference>
<dbReference type="AlphaFoldDB" id="A0AA37UJT3"/>